<dbReference type="InterPro" id="IPR029044">
    <property type="entry name" value="Nucleotide-diphossugar_trans"/>
</dbReference>
<accession>A0A346A3M3</accession>
<gene>
    <name evidence="3" type="ORF">DW352_26505</name>
</gene>
<reference evidence="3 4" key="1">
    <citation type="submission" date="2018-07" db="EMBL/GenBank/DDBJ databases">
        <authorList>
            <person name="Quirk P.G."/>
            <person name="Krulwich T.A."/>
        </authorList>
    </citation>
    <scope>NUCLEOTIDE SEQUENCE [LARGE SCALE GENOMIC DNA]</scope>
    <source>
        <strain evidence="3 4">CC-BB4</strain>
    </source>
</reference>
<dbReference type="Pfam" id="PF00535">
    <property type="entry name" value="Glycos_transf_2"/>
    <property type="match status" value="1"/>
</dbReference>
<sequence length="261" mass="29976">MPKITAYILSYNEAEKIEAAVSTVLWADEVVVVDSFSTDRTAELATALGARVVQVEFKGFGDLRNKALEACTHEWIFSLDSDERCTEEVRDEILALINGHAAHDVYLVPRRSYMMGRWIKGSGWYPNFRQPQLFKKGAMRYTLEPVHEGYENLSGKPLGVLKNAVWQFPFRNLEEVIKKMNRYSSLGVPKLEGKRVTMASAFGHGLWSFIKHYIFKRGFLDGWAGFVIAFGNFEGTFYRYAKRYEETQGWQPPPAKVIRRK</sequence>
<evidence type="ECO:0000256" key="1">
    <source>
        <dbReference type="ARBA" id="ARBA00038494"/>
    </source>
</evidence>
<dbReference type="SUPFAM" id="SSF53448">
    <property type="entry name" value="Nucleotide-diphospho-sugar transferases"/>
    <property type="match status" value="1"/>
</dbReference>
<evidence type="ECO:0000313" key="4">
    <source>
        <dbReference type="Proteomes" id="UP000254889"/>
    </source>
</evidence>
<dbReference type="GO" id="GO:0016740">
    <property type="term" value="F:transferase activity"/>
    <property type="evidence" value="ECO:0007669"/>
    <property type="project" value="UniProtKB-KW"/>
</dbReference>
<dbReference type="CDD" id="cd02511">
    <property type="entry name" value="Beta4Glucosyltransferase"/>
    <property type="match status" value="1"/>
</dbReference>
<keyword evidence="4" id="KW-1185">Reference proteome</keyword>
<comment type="similarity">
    <text evidence="1">Belongs to the glycosyltransferase 2 family. WaaE/KdtX subfamily.</text>
</comment>
<proteinExistence type="inferred from homology"/>
<name>A0A346A3M3_9HYPH</name>
<dbReference type="Gene3D" id="3.90.550.10">
    <property type="entry name" value="Spore Coat Polysaccharide Biosynthesis Protein SpsA, Chain A"/>
    <property type="match status" value="1"/>
</dbReference>
<evidence type="ECO:0000313" key="3">
    <source>
        <dbReference type="EMBL" id="AXK83770.1"/>
    </source>
</evidence>
<dbReference type="RefSeq" id="WP_115694149.1">
    <property type="nucleotide sequence ID" value="NZ_CP031417.1"/>
</dbReference>
<keyword evidence="3" id="KW-0808">Transferase</keyword>
<dbReference type="Proteomes" id="UP000254889">
    <property type="component" value="Chromosome"/>
</dbReference>
<evidence type="ECO:0000259" key="2">
    <source>
        <dbReference type="Pfam" id="PF00535"/>
    </source>
</evidence>
<dbReference type="PANTHER" id="PTHR43630">
    <property type="entry name" value="POLY-BETA-1,6-N-ACETYL-D-GLUCOSAMINE SYNTHASE"/>
    <property type="match status" value="1"/>
</dbReference>
<dbReference type="PANTHER" id="PTHR43630:SF2">
    <property type="entry name" value="GLYCOSYLTRANSFERASE"/>
    <property type="match status" value="1"/>
</dbReference>
<feature type="domain" description="Glycosyltransferase 2-like" evidence="2">
    <location>
        <begin position="8"/>
        <end position="135"/>
    </location>
</feature>
<dbReference type="AlphaFoldDB" id="A0A346A3M3"/>
<organism evidence="3 4">
    <name type="scientific">Pseudolabrys taiwanensis</name>
    <dbReference type="NCBI Taxonomy" id="331696"/>
    <lineage>
        <taxon>Bacteria</taxon>
        <taxon>Pseudomonadati</taxon>
        <taxon>Pseudomonadota</taxon>
        <taxon>Alphaproteobacteria</taxon>
        <taxon>Hyphomicrobiales</taxon>
        <taxon>Xanthobacteraceae</taxon>
        <taxon>Pseudolabrys</taxon>
    </lineage>
</organism>
<dbReference type="OrthoDB" id="9815923at2"/>
<protein>
    <submittedName>
        <fullName evidence="3">Glycosyltransferase family 2 protein</fullName>
    </submittedName>
</protein>
<dbReference type="KEGG" id="ptaw:DW352_26505"/>
<dbReference type="EMBL" id="CP031417">
    <property type="protein sequence ID" value="AXK83770.1"/>
    <property type="molecule type" value="Genomic_DNA"/>
</dbReference>
<dbReference type="InterPro" id="IPR001173">
    <property type="entry name" value="Glyco_trans_2-like"/>
</dbReference>